<dbReference type="EMBL" id="CP136862">
    <property type="protein sequence ID" value="WOJ90962.1"/>
    <property type="molecule type" value="Genomic_DNA"/>
</dbReference>
<keyword evidence="7" id="KW-1185">Reference proteome</keyword>
<evidence type="ECO:0000313" key="7">
    <source>
        <dbReference type="Proteomes" id="UP001626536"/>
    </source>
</evidence>
<evidence type="ECO:0000313" key="6">
    <source>
        <dbReference type="EMBL" id="WOJ90962.1"/>
    </source>
</evidence>
<dbReference type="PANTHER" id="PTHR43380">
    <property type="entry name" value="2-OXOISOVALERATE DEHYDROGENASE SUBUNIT ALPHA, MITOCHONDRIAL"/>
    <property type="match status" value="1"/>
</dbReference>
<dbReference type="InterPro" id="IPR001017">
    <property type="entry name" value="DH_E1"/>
</dbReference>
<sequence>MEQQLMDEELPVIARFEVRRRSYLGPDSVIRGRPPAFAADASLLIPLLHAMALTRAFDLKAVALQRTGRLGTYPVSLGEEAASIGVASAMRDEDVLLPSYRNTGAQIWRGVKLEEILLFWGGDERGSFTSGPAHDFPVCIPVASQTTHAVGVAYAFKLRREPRVAVCMCGDGATSKGDMWEAMNFANVWKLPVVFVVANNQWAISVPLKLQTASETLAQKAIAAGFEGEQVDGNDVIAVRAAAERAIAAARAGGGPSFIEAVTYRLSDHTTADDAARYRPPEDVQARWKEEPIARLRTYLVNMGAWGKQDEERLSTECQESVEAAVARYLATRPRPPESMFDHLYAELPHAYVGQRRELEGASDA</sequence>
<dbReference type="InterPro" id="IPR050771">
    <property type="entry name" value="Alpha-ketoacid_DH_E1_comp"/>
</dbReference>
<accession>A0ABZ0HW10</accession>
<feature type="domain" description="Dehydrogenase E1 component" evidence="5">
    <location>
        <begin position="50"/>
        <end position="328"/>
    </location>
</feature>
<keyword evidence="4 6" id="KW-0670">Pyruvate</keyword>
<evidence type="ECO:0000256" key="3">
    <source>
        <dbReference type="ARBA" id="ARBA00023052"/>
    </source>
</evidence>
<dbReference type="SUPFAM" id="SSF52518">
    <property type="entry name" value="Thiamin diphosphate-binding fold (THDP-binding)"/>
    <property type="match status" value="1"/>
</dbReference>
<dbReference type="PANTHER" id="PTHR43380:SF1">
    <property type="entry name" value="2-OXOISOVALERATE DEHYDROGENASE SUBUNIT ALPHA, MITOCHONDRIAL"/>
    <property type="match status" value="1"/>
</dbReference>
<dbReference type="InterPro" id="IPR029061">
    <property type="entry name" value="THDP-binding"/>
</dbReference>
<evidence type="ECO:0000256" key="4">
    <source>
        <dbReference type="RuleBase" id="RU366007"/>
    </source>
</evidence>
<dbReference type="InterPro" id="IPR017596">
    <property type="entry name" value="PdhA/BkdA"/>
</dbReference>
<dbReference type="CDD" id="cd02000">
    <property type="entry name" value="TPP_E1_PDC_ADC_BCADC"/>
    <property type="match status" value="1"/>
</dbReference>
<evidence type="ECO:0000256" key="2">
    <source>
        <dbReference type="ARBA" id="ARBA00023002"/>
    </source>
</evidence>
<comment type="catalytic activity">
    <reaction evidence="4">
        <text>N(6)-[(R)-lipoyl]-L-lysyl-[protein] + pyruvate + H(+) = N(6)-[(R)-S(8)-acetyldihydrolipoyl]-L-lysyl-[protein] + CO2</text>
        <dbReference type="Rhea" id="RHEA:19189"/>
        <dbReference type="Rhea" id="RHEA-COMP:10474"/>
        <dbReference type="Rhea" id="RHEA-COMP:10478"/>
        <dbReference type="ChEBI" id="CHEBI:15361"/>
        <dbReference type="ChEBI" id="CHEBI:15378"/>
        <dbReference type="ChEBI" id="CHEBI:16526"/>
        <dbReference type="ChEBI" id="CHEBI:83099"/>
        <dbReference type="ChEBI" id="CHEBI:83111"/>
        <dbReference type="EC" id="1.2.4.1"/>
    </reaction>
</comment>
<keyword evidence="3 4" id="KW-0786">Thiamine pyrophosphate</keyword>
<organism evidence="6 7">
    <name type="scientific">Methylocapsa polymorpha</name>
    <dbReference type="NCBI Taxonomy" id="3080828"/>
    <lineage>
        <taxon>Bacteria</taxon>
        <taxon>Pseudomonadati</taxon>
        <taxon>Pseudomonadota</taxon>
        <taxon>Alphaproteobacteria</taxon>
        <taxon>Hyphomicrobiales</taxon>
        <taxon>Beijerinckiaceae</taxon>
        <taxon>Methylocapsa</taxon>
    </lineage>
</organism>
<keyword evidence="2 4" id="KW-0560">Oxidoreductase</keyword>
<dbReference type="EC" id="1.2.4.1" evidence="4"/>
<evidence type="ECO:0000256" key="1">
    <source>
        <dbReference type="ARBA" id="ARBA00001964"/>
    </source>
</evidence>
<comment type="subunit">
    <text evidence="4">Heterodimer of an alpha and a beta chain.</text>
</comment>
<evidence type="ECO:0000259" key="5">
    <source>
        <dbReference type="Pfam" id="PF00676"/>
    </source>
</evidence>
<dbReference type="RefSeq" id="WP_407340551.1">
    <property type="nucleotide sequence ID" value="NZ_CP136862.1"/>
</dbReference>
<dbReference type="Pfam" id="PF00676">
    <property type="entry name" value="E1_dh"/>
    <property type="match status" value="1"/>
</dbReference>
<comment type="function">
    <text evidence="4">The pyruvate dehydrogenase complex catalyzes the overall conversion of pyruvate to acetyl-CoA and CO(2). It contains multiple copies of three enzymatic components: pyruvate dehydrogenase (E1), dihydrolipoamide acetyltransferase (E2) and lipoamide dehydrogenase (E3).</text>
</comment>
<gene>
    <name evidence="6" type="primary">pdhA</name>
    <name evidence="6" type="ORF">RZS28_06665</name>
</gene>
<name>A0ABZ0HW10_9HYPH</name>
<comment type="cofactor">
    <cofactor evidence="1 4">
        <name>thiamine diphosphate</name>
        <dbReference type="ChEBI" id="CHEBI:58937"/>
    </cofactor>
</comment>
<reference evidence="6 7" key="1">
    <citation type="submission" date="2023-10" db="EMBL/GenBank/DDBJ databases">
        <title>Novel methanotroph of the genus Methylocapsa from a subarctic wetland.</title>
        <authorList>
            <person name="Belova S.E."/>
            <person name="Oshkin I.Y."/>
            <person name="Miroshnikov K."/>
            <person name="Dedysh S.N."/>
        </authorList>
    </citation>
    <scope>NUCLEOTIDE SEQUENCE [LARGE SCALE GENOMIC DNA]</scope>
    <source>
        <strain evidence="6 7">RX1</strain>
    </source>
</reference>
<dbReference type="Gene3D" id="3.40.50.970">
    <property type="match status" value="1"/>
</dbReference>
<protein>
    <recommendedName>
        <fullName evidence="4">Pyruvate dehydrogenase E1 component subunit alpha</fullName>
        <ecNumber evidence="4">1.2.4.1</ecNumber>
    </recommendedName>
</protein>
<proteinExistence type="predicted"/>
<dbReference type="NCBIfam" id="TIGR03181">
    <property type="entry name" value="PDH_E1_alph_x"/>
    <property type="match status" value="1"/>
</dbReference>
<dbReference type="Proteomes" id="UP001626536">
    <property type="component" value="Chromosome"/>
</dbReference>